<sequence>MAKFIDISIYLYIIQQLLISKIATRRVKFW</sequence>
<gene>
    <name evidence="1" type="ORF">SAMN05216198_3378</name>
</gene>
<dbReference type="AlphaFoldDB" id="A0A1H1WTU4"/>
<accession>A0A1H1WTU4</accession>
<evidence type="ECO:0000313" key="1">
    <source>
        <dbReference type="EMBL" id="SDT00050.1"/>
    </source>
</evidence>
<proteinExistence type="predicted"/>
<keyword evidence="2" id="KW-1185">Reference proteome</keyword>
<reference evidence="2" key="1">
    <citation type="submission" date="2016-10" db="EMBL/GenBank/DDBJ databases">
        <authorList>
            <person name="Varghese N."/>
            <person name="Submissions S."/>
        </authorList>
    </citation>
    <scope>NUCLEOTIDE SEQUENCE [LARGE SCALE GENOMIC DNA]</scope>
    <source>
        <strain evidence="2">2SM5</strain>
    </source>
</reference>
<dbReference type="EMBL" id="LT629748">
    <property type="protein sequence ID" value="SDT00050.1"/>
    <property type="molecule type" value="Genomic_DNA"/>
</dbReference>
<evidence type="ECO:0000313" key="2">
    <source>
        <dbReference type="Proteomes" id="UP000243426"/>
    </source>
</evidence>
<dbReference type="Proteomes" id="UP000243426">
    <property type="component" value="Chromosome I"/>
</dbReference>
<organism evidence="1 2">
    <name type="scientific">Halopseudomonas litoralis</name>
    <dbReference type="NCBI Taxonomy" id="797277"/>
    <lineage>
        <taxon>Bacteria</taxon>
        <taxon>Pseudomonadati</taxon>
        <taxon>Pseudomonadota</taxon>
        <taxon>Gammaproteobacteria</taxon>
        <taxon>Pseudomonadales</taxon>
        <taxon>Pseudomonadaceae</taxon>
        <taxon>Halopseudomonas</taxon>
    </lineage>
</organism>
<protein>
    <submittedName>
        <fullName evidence="1">Uncharacterized protein</fullName>
    </submittedName>
</protein>
<name>A0A1H1WTU4_9GAMM</name>